<evidence type="ECO:0000259" key="9">
    <source>
        <dbReference type="Pfam" id="PF00482"/>
    </source>
</evidence>
<gene>
    <name evidence="10" type="ORF">CQW49_00385</name>
</gene>
<keyword evidence="3" id="KW-1003">Cell membrane</keyword>
<sequence>MSMFSYRAYSAEGDLVEGEIEARSREEAEEQLWGRGVTPFTVQEKRAATNFSLGGLFSKSGPSAAEIASFTREFATLEEADLPLDNSLRILAQQSASPAVRALAEEILRRVVDGASLSDALNARAELFGADYLNIIRAGETMGNVAQSLIDIADMLERRLEMRAKIQSGLVYPALLIVLAIGSTGVVIGTLVPSIAPIFADNGKPMPKGLQFIIDLQGAWPLILGGVVALGAGLYGLKRYAAANPPLQIKLDRALLDLPYAGDIIAKFQAARFARTLGAMSRAGVPLLQGLESARAVVSNAHFRAELAGAIESVRSGGALSSALEQIDAFPLAAAQMTRIGEEVAKLDELLLRLATMFERQTQRGIERAVGLITPILTILIAAVVGGLVMTVMDAVLGINELAGQ</sequence>
<evidence type="ECO:0000256" key="2">
    <source>
        <dbReference type="ARBA" id="ARBA00005745"/>
    </source>
</evidence>
<organism evidence="10 11">
    <name type="scientific">Methylosinus trichosporium (strain ATCC 35070 / NCIMB 11131 / UNIQEM 75 / OB3b)</name>
    <dbReference type="NCBI Taxonomy" id="595536"/>
    <lineage>
        <taxon>Bacteria</taxon>
        <taxon>Pseudomonadati</taxon>
        <taxon>Pseudomonadota</taxon>
        <taxon>Alphaproteobacteria</taxon>
        <taxon>Hyphomicrobiales</taxon>
        <taxon>Methylocystaceae</taxon>
        <taxon>Methylosinus</taxon>
    </lineage>
</organism>
<feature type="transmembrane region" description="Helical" evidence="8">
    <location>
        <begin position="219"/>
        <end position="237"/>
    </location>
</feature>
<dbReference type="InterPro" id="IPR018076">
    <property type="entry name" value="T2SS_GspF_dom"/>
</dbReference>
<keyword evidence="6 8" id="KW-1133">Transmembrane helix</keyword>
<proteinExistence type="inferred from homology"/>
<feature type="transmembrane region" description="Helical" evidence="8">
    <location>
        <begin position="369"/>
        <end position="393"/>
    </location>
</feature>
<evidence type="ECO:0000256" key="4">
    <source>
        <dbReference type="ARBA" id="ARBA00022519"/>
    </source>
</evidence>
<dbReference type="PANTHER" id="PTHR30012:SF0">
    <property type="entry name" value="TYPE II SECRETION SYSTEM PROTEIN F-RELATED"/>
    <property type="match status" value="1"/>
</dbReference>
<evidence type="ECO:0000313" key="11">
    <source>
        <dbReference type="Proteomes" id="UP000230709"/>
    </source>
</evidence>
<dbReference type="PRINTS" id="PR00812">
    <property type="entry name" value="BCTERIALGSPF"/>
</dbReference>
<dbReference type="GO" id="GO:0015628">
    <property type="term" value="P:protein secretion by the type II secretion system"/>
    <property type="evidence" value="ECO:0007669"/>
    <property type="project" value="TreeGrafter"/>
</dbReference>
<feature type="transmembrane region" description="Helical" evidence="8">
    <location>
        <begin position="170"/>
        <end position="199"/>
    </location>
</feature>
<name>A0A2D2CUM8_METT3</name>
<dbReference type="FunFam" id="1.20.81.30:FF:000001">
    <property type="entry name" value="Type II secretion system protein F"/>
    <property type="match status" value="1"/>
</dbReference>
<evidence type="ECO:0000256" key="3">
    <source>
        <dbReference type="ARBA" id="ARBA00022475"/>
    </source>
</evidence>
<dbReference type="KEGG" id="mtw:CQW49_00385"/>
<keyword evidence="4" id="KW-0997">Cell inner membrane</keyword>
<dbReference type="InterPro" id="IPR042094">
    <property type="entry name" value="T2SS_GspF_sf"/>
</dbReference>
<dbReference type="Gene3D" id="1.20.81.30">
    <property type="entry name" value="Type II secretion system (T2SS), domain F"/>
    <property type="match status" value="2"/>
</dbReference>
<dbReference type="Pfam" id="PF00482">
    <property type="entry name" value="T2SSF"/>
    <property type="match status" value="2"/>
</dbReference>
<evidence type="ECO:0000256" key="5">
    <source>
        <dbReference type="ARBA" id="ARBA00022692"/>
    </source>
</evidence>
<evidence type="ECO:0000256" key="1">
    <source>
        <dbReference type="ARBA" id="ARBA00004429"/>
    </source>
</evidence>
<comment type="subcellular location">
    <subcellularLocation>
        <location evidence="1">Cell inner membrane</location>
        <topology evidence="1">Multi-pass membrane protein</topology>
    </subcellularLocation>
</comment>
<evidence type="ECO:0000256" key="6">
    <source>
        <dbReference type="ARBA" id="ARBA00022989"/>
    </source>
</evidence>
<dbReference type="STRING" id="595536.GCA_000178815_00866"/>
<keyword evidence="11" id="KW-1185">Reference proteome</keyword>
<reference evidence="11" key="1">
    <citation type="submission" date="2017-10" db="EMBL/GenBank/DDBJ databases">
        <title>Completed PacBio SMRT sequence of Methylosinus trichosporium OB3b reveals presence of a third large plasmid.</title>
        <authorList>
            <person name="Charles T.C."/>
            <person name="Lynch M.D.J."/>
            <person name="Heil J.R."/>
            <person name="Cheng J."/>
        </authorList>
    </citation>
    <scope>NUCLEOTIDE SEQUENCE [LARGE SCALE GENOMIC DNA]</scope>
    <source>
        <strain evidence="11">OB3b</strain>
    </source>
</reference>
<keyword evidence="7 8" id="KW-0472">Membrane</keyword>
<accession>A0A2D2CUM8</accession>
<dbReference type="EMBL" id="CP023737">
    <property type="protein sequence ID" value="ATQ66521.1"/>
    <property type="molecule type" value="Genomic_DNA"/>
</dbReference>
<feature type="domain" description="Type II secretion system protein GspF" evidence="9">
    <location>
        <begin position="70"/>
        <end position="193"/>
    </location>
</feature>
<keyword evidence="5 8" id="KW-0812">Transmembrane</keyword>
<evidence type="ECO:0000313" key="10">
    <source>
        <dbReference type="EMBL" id="ATQ66521.1"/>
    </source>
</evidence>
<dbReference type="InterPro" id="IPR003004">
    <property type="entry name" value="GspF/PilC"/>
</dbReference>
<dbReference type="RefSeq" id="WP_003611223.1">
    <property type="nucleotide sequence ID" value="NZ_ADVE02000001.1"/>
</dbReference>
<dbReference type="PANTHER" id="PTHR30012">
    <property type="entry name" value="GENERAL SECRETION PATHWAY PROTEIN"/>
    <property type="match status" value="1"/>
</dbReference>
<protein>
    <submittedName>
        <fullName evidence="10">Type II secretion system F family protein</fullName>
    </submittedName>
</protein>
<comment type="similarity">
    <text evidence="2">Belongs to the GSP F family.</text>
</comment>
<dbReference type="GO" id="GO:0005886">
    <property type="term" value="C:plasma membrane"/>
    <property type="evidence" value="ECO:0007669"/>
    <property type="project" value="UniProtKB-SubCell"/>
</dbReference>
<dbReference type="AlphaFoldDB" id="A0A2D2CUM8"/>
<feature type="domain" description="Type II secretion system protein GspF" evidence="9">
    <location>
        <begin position="273"/>
        <end position="393"/>
    </location>
</feature>
<evidence type="ECO:0000256" key="8">
    <source>
        <dbReference type="SAM" id="Phobius"/>
    </source>
</evidence>
<dbReference type="Proteomes" id="UP000230709">
    <property type="component" value="Chromosome"/>
</dbReference>
<evidence type="ECO:0000256" key="7">
    <source>
        <dbReference type="ARBA" id="ARBA00023136"/>
    </source>
</evidence>